<protein>
    <submittedName>
        <fullName evidence="1">Uncharacterized protein</fullName>
    </submittedName>
</protein>
<keyword evidence="2" id="KW-1185">Reference proteome</keyword>
<dbReference type="RefSeq" id="WP_011135518.1">
    <property type="nucleotide sequence ID" value="NC_005085.1"/>
</dbReference>
<accession>Q7NWL6</accession>
<organism evidence="1 2">
    <name type="scientific">Chromobacterium violaceum (strain ATCC 12472 / DSM 30191 / JCM 1249 / CCUG 213 / NBRC 12614 / NCIMB 9131 / NCTC 9757 / MK)</name>
    <dbReference type="NCBI Taxonomy" id="243365"/>
    <lineage>
        <taxon>Bacteria</taxon>
        <taxon>Pseudomonadati</taxon>
        <taxon>Pseudomonadota</taxon>
        <taxon>Betaproteobacteria</taxon>
        <taxon>Neisseriales</taxon>
        <taxon>Chromobacteriaceae</taxon>
        <taxon>Chromobacterium</taxon>
    </lineage>
</organism>
<evidence type="ECO:0000313" key="2">
    <source>
        <dbReference type="Proteomes" id="UP000001424"/>
    </source>
</evidence>
<sequence length="118" mass="13129">MKSPGQPGLFSFSLTKAHLRTAFSIDRIKLKINQLNLYNEKATHYRESTRTPCLAHKGTMRGFREKNDMRTHQSIFLPLFSLASLSANAAGWAATRTQAYPTLRLIPTACDEGEATSG</sequence>
<reference evidence="1 2" key="1">
    <citation type="journal article" date="2003" name="Proc. Natl. Acad. Sci. U.S.A.">
        <title>The complete genome sequence of Chromobacterium violaceum reveals remarkable and exploitable bacterial adaptability.</title>
        <authorList>
            <person name="Vasconcelos A.T.R."/>
            <person name="de Almeida D.F."/>
            <person name="Almeida F.C."/>
            <person name="de Almeida L.G.P."/>
            <person name="de Almeida R."/>
            <person name="Goncalves J.A.A."/>
            <person name="Andrade E.M."/>
            <person name="Antonio R.V."/>
            <person name="Araripe J."/>
            <person name="de Araujo M.F.F."/>
            <person name="Filho S.A."/>
            <person name="Azevedo V."/>
            <person name="Batista A.J."/>
            <person name="Bataus L.A.M."/>
            <person name="Batista J.S."/>
            <person name="Belo A."/>
            <person name="vander Berg C."/>
            <person name="Blamey J."/>
            <person name="Bogo M."/>
            <person name="Bonato S."/>
            <person name="Bordignon J."/>
            <person name="Brito C.A."/>
            <person name="Brocchi M."/>
            <person name="Burity H.A."/>
            <person name="Camargo A.A."/>
            <person name="Cardoso D.D.P."/>
            <person name="Carneiro N.P."/>
            <person name="Carraro D.M."/>
            <person name="Carvalho C.M.B."/>
            <person name="Cascardo J.C.M."/>
            <person name="Cavada B.S."/>
            <person name="Chueire L.M.O."/>
            <person name="Pasa T.B.C."/>
            <person name="Duran N."/>
            <person name="Fagundes N."/>
            <person name="Falcao C.L."/>
            <person name="Fantinatti F."/>
            <person name="Farias I.P."/>
            <person name="Felipe M.S.S."/>
            <person name="Ferrari L.P."/>
            <person name="Ferro J.A."/>
            <person name="Ferro M.I.T."/>
            <person name="Franco G.R."/>
            <person name="Freitas N.S.A."/>
            <person name="Furlan L.R."/>
            <person name="Gazzinelli R.T."/>
            <person name="Gomes E.A."/>
            <person name="Goncalves P.R."/>
            <person name="Grangeiro T.B."/>
            <person name="Grattapaglia D."/>
            <person name="Grisard E.C."/>
            <person name="Guimaraes C.T."/>
            <person name="Hanna E.S."/>
            <person name="Hungria M."/>
            <person name="Jardim S.N."/>
            <person name="Laurino J."/>
            <person name="Leoi L.C.T."/>
            <person name="Fassarella L."/>
            <person name="Lima A."/>
            <person name="Loureiro M.F."/>
            <person name="Lyra M.C.P."/>
            <person name="Macedo M."/>
            <person name="Madeira H.M.F."/>
            <person name="Manfio G.P."/>
            <person name="Maranhao A.Q."/>
            <person name="Martins W.S."/>
            <person name="di Mauro S.M.Z."/>
            <person name="de Medeiros S.R.B."/>
            <person name="Meissner R.D.V."/>
            <person name="Menck C.F.M."/>
            <person name="Moreira M.A.M."/>
            <person name="Nascimento F.F."/>
            <person name="Nicolas M.F."/>
            <person name="Oliveira J.G."/>
            <person name="Oliveira S.C."/>
            <person name="Paixao R.F.C."/>
            <person name="Parente J.A."/>
            <person name="Pedrosa F.O."/>
            <person name="Pena S.J.D."/>
            <person name="Perreira J.O."/>
            <person name="Perreira M."/>
            <person name="Pinto L.S.R.C."/>
            <person name="Pinto L.S."/>
            <person name="Porto J.I.R."/>
            <person name="Potrich D.P."/>
            <person name="Neto C.E.R."/>
            <person name="Reis A.M.M."/>
            <person name="Rigo L.U."/>
            <person name="Rondinelli E."/>
            <person name="dos Santos E.B.P."/>
            <person name="Santos F.R."/>
            <person name="Schneider M.P.C."/>
            <person name="Seuanez H.N."/>
            <person name="Silva A.M.R."/>
            <person name="da Silva A.L.C."/>
            <person name="Silva D.W."/>
            <person name="Silva R."/>
            <person name="Simoes I.C."/>
            <person name="Simon D."/>
            <person name="Soares C.M.A."/>
            <person name="Soares R.B.A."/>
            <person name="Souza E.M."/>
            <person name="Souza K.R.L."/>
            <person name="Souza R.C."/>
            <person name="Steffens M.B.R."/>
            <person name="Steindel M."/>
            <person name="Teixeira S.R."/>
            <person name="Urmenyi T."/>
            <person name="Vettore A."/>
            <person name="Wassem R."/>
            <person name="Zaha A."/>
            <person name="Simpson A.J.G."/>
        </authorList>
    </citation>
    <scope>NUCLEOTIDE SEQUENCE [LARGE SCALE GENOMIC DNA]</scope>
    <source>
        <strain evidence="2">ATCC 12472 / DSM 30191 / JCM 1249 / NBRC 12614 / NCIMB 9131 / NCTC 9757</strain>
    </source>
</reference>
<name>Q7NWL6_CHRVO</name>
<dbReference type="Proteomes" id="UP000001424">
    <property type="component" value="Chromosome"/>
</dbReference>
<dbReference type="EMBL" id="AE016825">
    <property type="protein sequence ID" value="AAQ59639.1"/>
    <property type="molecule type" value="Genomic_DNA"/>
</dbReference>
<proteinExistence type="predicted"/>
<dbReference type="KEGG" id="cvi:CV_1967"/>
<evidence type="ECO:0000313" key="1">
    <source>
        <dbReference type="EMBL" id="AAQ59639.1"/>
    </source>
</evidence>
<dbReference type="HOGENOM" id="CLU_2068932_0_0_4"/>
<dbReference type="AlphaFoldDB" id="Q7NWL6"/>
<gene>
    <name evidence="1" type="ordered locus">CV_1967</name>
</gene>